<evidence type="ECO:0000313" key="5">
    <source>
        <dbReference type="Proteomes" id="UP000014197"/>
    </source>
</evidence>
<feature type="compositionally biased region" description="Polar residues" evidence="1">
    <location>
        <begin position="98"/>
        <end position="112"/>
    </location>
</feature>
<dbReference type="PANTHER" id="PTHR45661:SF3">
    <property type="entry name" value="IG-LIKE DOMAIN-CONTAINING PROTEIN"/>
    <property type="match status" value="1"/>
</dbReference>
<feature type="compositionally biased region" description="Basic and acidic residues" evidence="1">
    <location>
        <begin position="84"/>
        <end position="93"/>
    </location>
</feature>
<dbReference type="PANTHER" id="PTHR45661">
    <property type="entry name" value="SURFACE ANTIGEN"/>
    <property type="match status" value="1"/>
</dbReference>
<dbReference type="InterPro" id="IPR053139">
    <property type="entry name" value="Surface_bspA-like"/>
</dbReference>
<feature type="compositionally biased region" description="Basic and acidic residues" evidence="1">
    <location>
        <begin position="121"/>
        <end position="135"/>
    </location>
</feature>
<keyword evidence="5" id="KW-1185">Reference proteome</keyword>
<feature type="signal peptide" evidence="2">
    <location>
        <begin position="1"/>
        <end position="26"/>
    </location>
</feature>
<name>A0ABP2VQU2_9ENTE</name>
<evidence type="ECO:0000256" key="1">
    <source>
        <dbReference type="SAM" id="MobiDB-lite"/>
    </source>
</evidence>
<dbReference type="Pfam" id="PF13306">
    <property type="entry name" value="LRR_5"/>
    <property type="match status" value="6"/>
</dbReference>
<feature type="domain" description="Bacterial Ig" evidence="3">
    <location>
        <begin position="1236"/>
        <end position="1310"/>
    </location>
</feature>
<dbReference type="SUPFAM" id="SSF52058">
    <property type="entry name" value="L domain-like"/>
    <property type="match status" value="1"/>
</dbReference>
<comment type="caution">
    <text evidence="4">The sequence shown here is derived from an EMBL/GenBank/DDBJ whole genome shotgun (WGS) entry which is preliminary data.</text>
</comment>
<feature type="domain" description="Bacterial Ig" evidence="3">
    <location>
        <begin position="1072"/>
        <end position="1146"/>
    </location>
</feature>
<proteinExistence type="predicted"/>
<gene>
    <name evidence="4" type="ORF">I583_00160</name>
</gene>
<dbReference type="RefSeq" id="WP_016249885.1">
    <property type="nucleotide sequence ID" value="NZ_KE136479.1"/>
</dbReference>
<dbReference type="InterPro" id="IPR041498">
    <property type="entry name" value="Big_6"/>
</dbReference>
<dbReference type="InterPro" id="IPR032675">
    <property type="entry name" value="LRR_dom_sf"/>
</dbReference>
<sequence length="1577" mass="168772">MSKLSKKQQKKLLKSLRLTLATSMLATPVITNASATVAYAQEHKEQQEPTVDSSANAVKEEVNEVETQKTEESTPTATEEAEGKEEPKKEVVEKYAPTESSIKQDVETSITTEKPEDSDDSTTKEEKGVQNRKEYEDHQITWNEFSKTLEITANQTDVNDVATHMKEDFSHVIGAVDVLVLHGSFDDTPVSFSNYNSISGKQVTGDITILAPKMFVQTTDIQSVALPNVSTFHGDEFNLVSTIEEVEVGMKAEDTLGTVKEVFSDSADSIKKLKVNNITGTGDFSTFENLETVDLPVATSIGKAAFESTPLTSVNLPVATSIGSYAFNETRLTSVDLPAATSIGAYAFNETRLTSVDLPAATSIGAYAFASTPLTSVDLPVATSIHKDAFRNVDSIEEVEVGMKAEDTLGTVKEVFSASADSIKKLKVNNIEKTGEFTSDTVPFKNVETVELPSATSIGAYAFYQTSLTSVELPSATSIGAYAFSNTLLTSVNLPVATSIGDSAFWNTALTSVNLPVATSIGDSAFWNTALTSVNLPVATSIGSYAFYQTSLTSVELPVATSIGAYAFHQTSLTSVELPVATSIGAYAFASTPLTSVDLPVATSIHKDAFRNVDSIEEVEVGMKAEDTLGTVKEVFSASADSIKKLKVNNIEKTGEFTSDTVPFKNVETVELPSATSIGAYAFYQTSLTSVELPSATSIGAYAFSNTLLTSVNLPVATSIGDAAFWNTALTSVNLPVATSIGDSAFNETRLTSVDLPSATSIGDYAFASTPLTSVDLPVATSIHKDAFRNVDSIEEVEVGMKAEDTLGTVKEVFSDSADSIKKLKVNNITGTGDFSTFENLETVDLPVATSIGKSAFYQTSLTSVELPSATSIGEAAFYQTSLTSVELPSATSIGDAAFYQTSLTSVELPSATSIGDSAFSGTALTSLYLPSLNETSKTAFSGSKLDYVFFPGNVANNVKASFDAAPTVVGVGIKTDDVIYNLNEGDKKTLTFNDVVLNGQEVAKKEMQLQGVFTKGEEEYKGNPLDYKITATADSAGEYQGRIVLDNQKGTIEETGVNRKFTVNVKEEVKAPKVNPVTDRDEVITGNGMKGAEVSAKVAGKEIGKGKVDEEGNFEIKIAKQKADTKINVTQTVDGEESPAAEVVVSHKEEVKAPKVNPVTDRDEVITGNGMKGAEVSAEVNGKEIGKGKVDEEGNFEIKIAKQKADTKISVTQTVDGEESPATEVVVSHKEEVKAPKVNPVTDRDEVITGNGMKGAEVSAKVNGTEIGKSKVDEEGNFEIKIAKQKADTKISVTQTVDGEESPAAEVVVNPSKAATTHVFKKGYWESYGLILNGQVKMEGVDLSKKESVVKTLELVDESGKVAAAIPTVNTNWYTPGQYDGYQVTLSEKTMAAVQAGTYKLQVNVVVGNGEATIVPIAVENQKMFGIQAYQDAFLDIPTNNVGLKTIETMSKDGQAMLKVTTPDKPMMGLISEGQSKNGRFVNGYVLNTDYNFSEKHQKNVVIEDKSGKVVKELKNIHTWDLTSWNLGISGLDMKSGFQVIIPNEYQNTSLYQYKLQVVTGEEEALQLEVALDKII</sequence>
<accession>A0ABP2VQU2</accession>
<dbReference type="Gene3D" id="3.80.10.10">
    <property type="entry name" value="Ribonuclease Inhibitor"/>
    <property type="match status" value="4"/>
</dbReference>
<feature type="compositionally biased region" description="Basic and acidic residues" evidence="1">
    <location>
        <begin position="58"/>
        <end position="72"/>
    </location>
</feature>
<evidence type="ECO:0000256" key="2">
    <source>
        <dbReference type="SAM" id="SignalP"/>
    </source>
</evidence>
<dbReference type="Gene3D" id="2.60.40.10">
    <property type="entry name" value="Immunoglobulins"/>
    <property type="match status" value="3"/>
</dbReference>
<dbReference type="InterPro" id="IPR026906">
    <property type="entry name" value="LRR_5"/>
</dbReference>
<dbReference type="Pfam" id="PF17936">
    <property type="entry name" value="Big_6"/>
    <property type="match status" value="3"/>
</dbReference>
<keyword evidence="2" id="KW-0732">Signal</keyword>
<protein>
    <recommendedName>
        <fullName evidence="3">Bacterial Ig domain-containing protein</fullName>
    </recommendedName>
</protein>
<feature type="chain" id="PRO_5046378205" description="Bacterial Ig domain-containing protein" evidence="2">
    <location>
        <begin position="27"/>
        <end position="1577"/>
    </location>
</feature>
<feature type="region of interest" description="Disordered" evidence="1">
    <location>
        <begin position="41"/>
        <end position="135"/>
    </location>
</feature>
<feature type="domain" description="Bacterial Ig" evidence="3">
    <location>
        <begin position="1154"/>
        <end position="1228"/>
    </location>
</feature>
<evidence type="ECO:0000259" key="3">
    <source>
        <dbReference type="Pfam" id="PF17936"/>
    </source>
</evidence>
<dbReference type="EMBL" id="ASVY01000001">
    <property type="protein sequence ID" value="EOT63360.1"/>
    <property type="molecule type" value="Genomic_DNA"/>
</dbReference>
<dbReference type="InterPro" id="IPR013783">
    <property type="entry name" value="Ig-like_fold"/>
</dbReference>
<dbReference type="Proteomes" id="UP000014197">
    <property type="component" value="Unassembled WGS sequence"/>
</dbReference>
<dbReference type="Gene3D" id="3.40.50.12480">
    <property type="match status" value="1"/>
</dbReference>
<organism evidence="4 5">
    <name type="scientific">Enterococcus haemoperoxidus ATCC BAA-382</name>
    <dbReference type="NCBI Taxonomy" id="1158608"/>
    <lineage>
        <taxon>Bacteria</taxon>
        <taxon>Bacillati</taxon>
        <taxon>Bacillota</taxon>
        <taxon>Bacilli</taxon>
        <taxon>Lactobacillales</taxon>
        <taxon>Enterococcaceae</taxon>
        <taxon>Enterococcus</taxon>
    </lineage>
</organism>
<evidence type="ECO:0000313" key="4">
    <source>
        <dbReference type="EMBL" id="EOT63360.1"/>
    </source>
</evidence>
<reference evidence="4 5" key="1">
    <citation type="submission" date="2013-03" db="EMBL/GenBank/DDBJ databases">
        <title>The Genome Sequence of Enterococcus haemoperoxidus BAA-382 (PacBio/Illumina hybrid assembly).</title>
        <authorList>
            <consortium name="The Broad Institute Genomics Platform"/>
            <consortium name="The Broad Institute Genome Sequencing Center for Infectious Disease"/>
            <person name="Earl A."/>
            <person name="Russ C."/>
            <person name="Gilmore M."/>
            <person name="Surin D."/>
            <person name="Walker B."/>
            <person name="Young S."/>
            <person name="Zeng Q."/>
            <person name="Gargeya S."/>
            <person name="Fitzgerald M."/>
            <person name="Haas B."/>
            <person name="Abouelleil A."/>
            <person name="Allen A.W."/>
            <person name="Alvarado L."/>
            <person name="Arachchi H.M."/>
            <person name="Berlin A.M."/>
            <person name="Chapman S.B."/>
            <person name="Gainer-Dewar J."/>
            <person name="Goldberg J."/>
            <person name="Griggs A."/>
            <person name="Gujja S."/>
            <person name="Hansen M."/>
            <person name="Howarth C."/>
            <person name="Imamovic A."/>
            <person name="Ireland A."/>
            <person name="Larimer J."/>
            <person name="McCowan C."/>
            <person name="Murphy C."/>
            <person name="Pearson M."/>
            <person name="Poon T.W."/>
            <person name="Priest M."/>
            <person name="Roberts A."/>
            <person name="Saif S."/>
            <person name="Shea T."/>
            <person name="Sisk P."/>
            <person name="Sykes S."/>
            <person name="Wortman J."/>
            <person name="Nusbaum C."/>
            <person name="Birren B."/>
        </authorList>
    </citation>
    <scope>NUCLEOTIDE SEQUENCE [LARGE SCALE GENOMIC DNA]</scope>
    <source>
        <strain evidence="4 5">ATCC BAA-382</strain>
    </source>
</reference>